<dbReference type="Proteomes" id="UP000724584">
    <property type="component" value="Unassembled WGS sequence"/>
</dbReference>
<protein>
    <submittedName>
        <fullName evidence="1">Uncharacterized protein</fullName>
    </submittedName>
</protein>
<organism evidence="1 2">
    <name type="scientific">Chaetomium tenue</name>
    <dbReference type="NCBI Taxonomy" id="1854479"/>
    <lineage>
        <taxon>Eukaryota</taxon>
        <taxon>Fungi</taxon>
        <taxon>Dikarya</taxon>
        <taxon>Ascomycota</taxon>
        <taxon>Pezizomycotina</taxon>
        <taxon>Sordariomycetes</taxon>
        <taxon>Sordariomycetidae</taxon>
        <taxon>Sordariales</taxon>
        <taxon>Chaetomiaceae</taxon>
        <taxon>Chaetomium</taxon>
    </lineage>
</organism>
<reference evidence="1 2" key="1">
    <citation type="journal article" date="2021" name="Nat. Commun.">
        <title>Genetic determinants of endophytism in the Arabidopsis root mycobiome.</title>
        <authorList>
            <person name="Mesny F."/>
            <person name="Miyauchi S."/>
            <person name="Thiergart T."/>
            <person name="Pickel B."/>
            <person name="Atanasova L."/>
            <person name="Karlsson M."/>
            <person name="Huettel B."/>
            <person name="Barry K.W."/>
            <person name="Haridas S."/>
            <person name="Chen C."/>
            <person name="Bauer D."/>
            <person name="Andreopoulos W."/>
            <person name="Pangilinan J."/>
            <person name="LaButti K."/>
            <person name="Riley R."/>
            <person name="Lipzen A."/>
            <person name="Clum A."/>
            <person name="Drula E."/>
            <person name="Henrissat B."/>
            <person name="Kohler A."/>
            <person name="Grigoriev I.V."/>
            <person name="Martin F.M."/>
            <person name="Hacquard S."/>
        </authorList>
    </citation>
    <scope>NUCLEOTIDE SEQUENCE [LARGE SCALE GENOMIC DNA]</scope>
    <source>
        <strain evidence="1 2">MPI-SDFR-AT-0079</strain>
    </source>
</reference>
<name>A0ACB7P5J3_9PEZI</name>
<keyword evidence="2" id="KW-1185">Reference proteome</keyword>
<sequence>MRTPDRLFPAQRWQSKQWLENGHVGSGLDGLRQGSAVVSPFRSNYGDILTAIRYSHTTSRHRFLPSSFLALALFVILLDAGYSSARCQASAEVGPLPSYSMNTVNPSARTRSFLCLRLPGAFLFQAEFQWSFRPCRPLTSPRVVVSTAISGPFRP</sequence>
<accession>A0ACB7P5J3</accession>
<comment type="caution">
    <text evidence="1">The sequence shown here is derived from an EMBL/GenBank/DDBJ whole genome shotgun (WGS) entry which is preliminary data.</text>
</comment>
<gene>
    <name evidence="1" type="ORF">F5144DRAFT_278685</name>
</gene>
<proteinExistence type="predicted"/>
<evidence type="ECO:0000313" key="2">
    <source>
        <dbReference type="Proteomes" id="UP000724584"/>
    </source>
</evidence>
<dbReference type="EMBL" id="JAGIZQ010000005">
    <property type="protein sequence ID" value="KAH6627605.1"/>
    <property type="molecule type" value="Genomic_DNA"/>
</dbReference>
<evidence type="ECO:0000313" key="1">
    <source>
        <dbReference type="EMBL" id="KAH6627605.1"/>
    </source>
</evidence>